<comment type="caution">
    <text evidence="4">The sequence shown here is derived from an EMBL/GenBank/DDBJ whole genome shotgun (WGS) entry which is preliminary data.</text>
</comment>
<dbReference type="RefSeq" id="WP_217065461.1">
    <property type="nucleotide sequence ID" value="NZ_JAHQCS010000076.1"/>
</dbReference>
<dbReference type="NCBIfam" id="TIGR00254">
    <property type="entry name" value="GGDEF"/>
    <property type="match status" value="1"/>
</dbReference>
<evidence type="ECO:0000259" key="2">
    <source>
        <dbReference type="PROSITE" id="PS50883"/>
    </source>
</evidence>
<dbReference type="PANTHER" id="PTHR44757:SF2">
    <property type="entry name" value="BIOFILM ARCHITECTURE MAINTENANCE PROTEIN MBAA"/>
    <property type="match status" value="1"/>
</dbReference>
<feature type="domain" description="GGDEF" evidence="3">
    <location>
        <begin position="338"/>
        <end position="471"/>
    </location>
</feature>
<dbReference type="NCBIfam" id="TIGR00229">
    <property type="entry name" value="sensory_box"/>
    <property type="match status" value="1"/>
</dbReference>
<dbReference type="InterPro" id="IPR001633">
    <property type="entry name" value="EAL_dom"/>
</dbReference>
<name>A0ABS6JCX8_9BACI</name>
<evidence type="ECO:0000313" key="5">
    <source>
        <dbReference type="Proteomes" id="UP000784880"/>
    </source>
</evidence>
<dbReference type="SMART" id="SM00052">
    <property type="entry name" value="EAL"/>
    <property type="match status" value="1"/>
</dbReference>
<dbReference type="PIRSF" id="PIRSF005925">
    <property type="entry name" value="Dos"/>
    <property type="match status" value="1"/>
</dbReference>
<dbReference type="InterPro" id="IPR012226">
    <property type="entry name" value="Diguanyl_cyclase/Pdiesterase"/>
</dbReference>
<evidence type="ECO:0000259" key="3">
    <source>
        <dbReference type="PROSITE" id="PS50887"/>
    </source>
</evidence>
<dbReference type="Proteomes" id="UP000784880">
    <property type="component" value="Unassembled WGS sequence"/>
</dbReference>
<dbReference type="CDD" id="cd01948">
    <property type="entry name" value="EAL"/>
    <property type="match status" value="1"/>
</dbReference>
<dbReference type="PROSITE" id="PS50887">
    <property type="entry name" value="GGDEF"/>
    <property type="match status" value="1"/>
</dbReference>
<feature type="domain" description="PAC" evidence="1">
    <location>
        <begin position="254"/>
        <end position="306"/>
    </location>
</feature>
<dbReference type="CDD" id="cd00130">
    <property type="entry name" value="PAS"/>
    <property type="match status" value="1"/>
</dbReference>
<dbReference type="EMBL" id="JAHQCS010000076">
    <property type="protein sequence ID" value="MBU9711529.1"/>
    <property type="molecule type" value="Genomic_DNA"/>
</dbReference>
<dbReference type="PROSITE" id="PS50883">
    <property type="entry name" value="EAL"/>
    <property type="match status" value="1"/>
</dbReference>
<dbReference type="InterPro" id="IPR013655">
    <property type="entry name" value="PAS_fold_3"/>
</dbReference>
<dbReference type="Pfam" id="PF00563">
    <property type="entry name" value="EAL"/>
    <property type="match status" value="1"/>
</dbReference>
<proteinExistence type="predicted"/>
<dbReference type="Pfam" id="PF13185">
    <property type="entry name" value="GAF_2"/>
    <property type="match status" value="1"/>
</dbReference>
<dbReference type="InterPro" id="IPR000700">
    <property type="entry name" value="PAS-assoc_C"/>
</dbReference>
<dbReference type="SMART" id="SM00267">
    <property type="entry name" value="GGDEF"/>
    <property type="match status" value="1"/>
</dbReference>
<feature type="domain" description="EAL" evidence="2">
    <location>
        <begin position="480"/>
        <end position="731"/>
    </location>
</feature>
<dbReference type="SMART" id="SM00086">
    <property type="entry name" value="PAC"/>
    <property type="match status" value="1"/>
</dbReference>
<sequence length="731" mass="83192">MEQSLGLHTVFKEQSKIIEMIALENLPLSHILAELIRTIDLLMPEMNSSILLYDAQTNTLGNGIGPKLPQSYLEALDGLKVGPNVGSCGSAVYNRETIIVADTRTDPRWKNFQELCIQYDIKSCWSKPIISSSNEVLGTLAFYYNEIKEPTIEERELIDTFTNLAGLIISKKRTEETLYLSNRVVENSPVILMRWKAEEGWPLEYVSNNVNRLGYTPQEFLSGDIVFASIIHPDDLTRVGEEVTYYSEHWIDDFTQEYRIFTKDRHIRWIDDRTVIKRNKKGVITHYQGTILDITERKEAEVTIKFLADNDPLTHLPNRRVFLERLNVNISKAKLENTKVAVLFLDLDNFKDVNDLMGHLYGDQLLMVVSELLKKCVPDNGMVSRVSGDEFAFILWNVDGMQQVTEFTQCLLASFQSPIIVEEKEFQITASIGACLYPDHGDDPELLIAKADHAMYNAKKSGKNNFQLFTTELYDSILLKKQLEQEMKFALSGNQFTLCYQPIIDIHSGELSSVEALIRWNHPTRGLISPIHFIPLAEETGLIYAIDEWVLENACRQNAIWKEKGYQPLTMSINLSARQFYNKELVHNVEKLLSELDLPPEFLTLEMTEGTLMQHTSDTVQVLTNLKKIGVKTSLDDFGTGYSSLSYLKNLPITNLKIDRSFISDLFLDRRNGPIVEAIFTLASHLDLTIIAEGVETVEQLEFLKKTNCKFAQGGFISSPVTAEEMEAILK</sequence>
<evidence type="ECO:0000259" key="1">
    <source>
        <dbReference type="PROSITE" id="PS50113"/>
    </source>
</evidence>
<dbReference type="CDD" id="cd01949">
    <property type="entry name" value="GGDEF"/>
    <property type="match status" value="1"/>
</dbReference>
<dbReference type="InterPro" id="IPR001610">
    <property type="entry name" value="PAC"/>
</dbReference>
<dbReference type="PROSITE" id="PS50113">
    <property type="entry name" value="PAC"/>
    <property type="match status" value="1"/>
</dbReference>
<dbReference type="SMART" id="SM00065">
    <property type="entry name" value="GAF"/>
    <property type="match status" value="1"/>
</dbReference>
<evidence type="ECO:0000313" key="4">
    <source>
        <dbReference type="EMBL" id="MBU9711529.1"/>
    </source>
</evidence>
<dbReference type="PANTHER" id="PTHR44757">
    <property type="entry name" value="DIGUANYLATE CYCLASE DGCP"/>
    <property type="match status" value="1"/>
</dbReference>
<dbReference type="InterPro" id="IPR000014">
    <property type="entry name" value="PAS"/>
</dbReference>
<dbReference type="InterPro" id="IPR003018">
    <property type="entry name" value="GAF"/>
</dbReference>
<dbReference type="InterPro" id="IPR052155">
    <property type="entry name" value="Biofilm_reg_signaling"/>
</dbReference>
<keyword evidence="5" id="KW-1185">Reference proteome</keyword>
<dbReference type="Pfam" id="PF08447">
    <property type="entry name" value="PAS_3"/>
    <property type="match status" value="1"/>
</dbReference>
<dbReference type="InterPro" id="IPR000160">
    <property type="entry name" value="GGDEF_dom"/>
</dbReference>
<accession>A0ABS6JCX8</accession>
<dbReference type="Pfam" id="PF00990">
    <property type="entry name" value="GGDEF"/>
    <property type="match status" value="1"/>
</dbReference>
<gene>
    <name evidence="4" type="ORF">KS419_07260</name>
</gene>
<organism evidence="4 5">
    <name type="scientific">Evansella tamaricis</name>
    <dbReference type="NCBI Taxonomy" id="2069301"/>
    <lineage>
        <taxon>Bacteria</taxon>
        <taxon>Bacillati</taxon>
        <taxon>Bacillota</taxon>
        <taxon>Bacilli</taxon>
        <taxon>Bacillales</taxon>
        <taxon>Bacillaceae</taxon>
        <taxon>Evansella</taxon>
    </lineage>
</organism>
<protein>
    <submittedName>
        <fullName evidence="4">EAL domain-containing protein</fullName>
    </submittedName>
</protein>
<reference evidence="4 5" key="1">
    <citation type="submission" date="2021-06" db="EMBL/GenBank/DDBJ databases">
        <title>Bacillus sp. RD4P76, an endophyte from a halophyte.</title>
        <authorList>
            <person name="Sun J.-Q."/>
        </authorList>
    </citation>
    <scope>NUCLEOTIDE SEQUENCE [LARGE SCALE GENOMIC DNA]</scope>
    <source>
        <strain evidence="4 5">CGMCC 1.15917</strain>
    </source>
</reference>